<protein>
    <submittedName>
        <fullName evidence="5 6">Monocarboxylate transporter 12-like</fullName>
    </submittedName>
</protein>
<dbReference type="InterPro" id="IPR036259">
    <property type="entry name" value="MFS_trans_sf"/>
</dbReference>
<feature type="transmembrane region" description="Helical" evidence="2">
    <location>
        <begin position="133"/>
        <end position="154"/>
    </location>
</feature>
<evidence type="ECO:0000313" key="6">
    <source>
        <dbReference type="RefSeq" id="XP_022098565.1"/>
    </source>
</evidence>
<dbReference type="RefSeq" id="XP_022098564.1">
    <property type="nucleotide sequence ID" value="XM_022242872.1"/>
</dbReference>
<feature type="transmembrane region" description="Helical" evidence="2">
    <location>
        <begin position="312"/>
        <end position="330"/>
    </location>
</feature>
<feature type="transmembrane region" description="Helical" evidence="2">
    <location>
        <begin position="283"/>
        <end position="305"/>
    </location>
</feature>
<dbReference type="Proteomes" id="UP000694845">
    <property type="component" value="Unplaced"/>
</dbReference>
<dbReference type="GO" id="GO:0008028">
    <property type="term" value="F:monocarboxylic acid transmembrane transporter activity"/>
    <property type="evidence" value="ECO:0007669"/>
    <property type="project" value="TreeGrafter"/>
</dbReference>
<keyword evidence="2" id="KW-0472">Membrane</keyword>
<keyword evidence="2" id="KW-1133">Transmembrane helix</keyword>
<dbReference type="GeneID" id="110983551"/>
<dbReference type="SUPFAM" id="SSF103473">
    <property type="entry name" value="MFS general substrate transporter"/>
    <property type="match status" value="1"/>
</dbReference>
<feature type="domain" description="Major facilitator superfamily (MFS) profile" evidence="3">
    <location>
        <begin position="1"/>
        <end position="428"/>
    </location>
</feature>
<feature type="transmembrane region" description="Helical" evidence="2">
    <location>
        <begin position="376"/>
        <end position="396"/>
    </location>
</feature>
<dbReference type="InterPro" id="IPR020846">
    <property type="entry name" value="MFS_dom"/>
</dbReference>
<evidence type="ECO:0000313" key="8">
    <source>
        <dbReference type="RefSeq" id="XP_022098567.1"/>
    </source>
</evidence>
<dbReference type="RefSeq" id="XP_022098566.1">
    <property type="nucleotide sequence ID" value="XM_022242874.1"/>
</dbReference>
<feature type="transmembrane region" description="Helical" evidence="2">
    <location>
        <begin position="246"/>
        <end position="271"/>
    </location>
</feature>
<feature type="transmembrane region" description="Helical" evidence="2">
    <location>
        <begin position="46"/>
        <end position="65"/>
    </location>
</feature>
<dbReference type="KEGG" id="aplc:110983551"/>
<comment type="subcellular location">
    <subcellularLocation>
        <location evidence="1">Membrane</location>
        <topology evidence="1">Multi-pass membrane protein</topology>
    </subcellularLocation>
</comment>
<keyword evidence="4" id="KW-1185">Reference proteome</keyword>
<dbReference type="Gene3D" id="1.20.1250.20">
    <property type="entry name" value="MFS general substrate transporter like domains"/>
    <property type="match status" value="2"/>
</dbReference>
<dbReference type="PANTHER" id="PTHR11360">
    <property type="entry name" value="MONOCARBOXYLATE TRANSPORTER"/>
    <property type="match status" value="1"/>
</dbReference>
<feature type="transmembrane region" description="Helical" evidence="2">
    <location>
        <begin position="103"/>
        <end position="121"/>
    </location>
</feature>
<feature type="transmembrane region" description="Helical" evidence="2">
    <location>
        <begin position="402"/>
        <end position="422"/>
    </location>
</feature>
<feature type="transmembrane region" description="Helical" evidence="2">
    <location>
        <begin position="12"/>
        <end position="34"/>
    </location>
</feature>
<reference evidence="5 6" key="1">
    <citation type="submission" date="2025-04" db="UniProtKB">
        <authorList>
            <consortium name="RefSeq"/>
        </authorList>
    </citation>
    <scope>IDENTIFICATION</scope>
</reference>
<gene>
    <name evidence="5 6 7 8" type="primary">LOC110983551</name>
</gene>
<evidence type="ECO:0000313" key="7">
    <source>
        <dbReference type="RefSeq" id="XP_022098566.1"/>
    </source>
</evidence>
<dbReference type="OMA" id="FSWMDLV"/>
<accession>A0A8B7YYY9</accession>
<evidence type="ECO:0000313" key="4">
    <source>
        <dbReference type="Proteomes" id="UP000694845"/>
    </source>
</evidence>
<dbReference type="InterPro" id="IPR011701">
    <property type="entry name" value="MFS"/>
</dbReference>
<dbReference type="RefSeq" id="XP_022098565.1">
    <property type="nucleotide sequence ID" value="XM_022242873.1"/>
</dbReference>
<organism evidence="4 5">
    <name type="scientific">Acanthaster planci</name>
    <name type="common">Crown-of-thorns starfish</name>
    <dbReference type="NCBI Taxonomy" id="133434"/>
    <lineage>
        <taxon>Eukaryota</taxon>
        <taxon>Metazoa</taxon>
        <taxon>Echinodermata</taxon>
        <taxon>Eleutherozoa</taxon>
        <taxon>Asterozoa</taxon>
        <taxon>Asteroidea</taxon>
        <taxon>Valvatacea</taxon>
        <taxon>Valvatida</taxon>
        <taxon>Acanthasteridae</taxon>
        <taxon>Acanthaster</taxon>
    </lineage>
</organism>
<feature type="transmembrane region" description="Helical" evidence="2">
    <location>
        <begin position="336"/>
        <end position="356"/>
    </location>
</feature>
<dbReference type="PANTHER" id="PTHR11360:SF303">
    <property type="entry name" value="MAJOR FACILITATOR SUPERFAMILY (MFS) PROFILE DOMAIN-CONTAINING PROTEIN"/>
    <property type="match status" value="1"/>
</dbReference>
<dbReference type="OrthoDB" id="2213137at2759"/>
<proteinExistence type="predicted"/>
<keyword evidence="2" id="KW-0812">Transmembrane</keyword>
<evidence type="ECO:0000256" key="2">
    <source>
        <dbReference type="SAM" id="Phobius"/>
    </source>
</evidence>
<dbReference type="RefSeq" id="XP_022098567.1">
    <property type="nucleotide sequence ID" value="XM_022242875.1"/>
</dbReference>
<dbReference type="Pfam" id="PF07690">
    <property type="entry name" value="MFS_1"/>
    <property type="match status" value="1"/>
</dbReference>
<feature type="transmembrane region" description="Helical" evidence="2">
    <location>
        <begin position="77"/>
        <end position="97"/>
    </location>
</feature>
<evidence type="ECO:0000256" key="1">
    <source>
        <dbReference type="ARBA" id="ARBA00004141"/>
    </source>
</evidence>
<feature type="transmembrane region" description="Helical" evidence="2">
    <location>
        <begin position="166"/>
        <end position="185"/>
    </location>
</feature>
<dbReference type="AlphaFoldDB" id="A0A8B7YYY9"/>
<sequence length="428" mass="46491">MGVRCGNASWYAVLCVHFDWLLWAGLLKGLGVLLPTLQEQFTAEAWMIGGLIATVTGVGSVAGPFSRPLEAMFGTRIVVTVSGLLLGASVIVSSFTFTAIQMTLALALIAGPCLMISNILSRAMMGRHFTTNYATVNGVATAGYSVGLIFIGPLTQLLLDTYGWRGALLLLGALSMHLGVCGFLLRSPSPPAEVRHDYLPISSSVEEPSDEESKSPNPRRKSRLRVLMDAIKVQGNLFGCGVCGRLAFWTATLVYAEFQIVSSLWLIYFVAYAESKGFSGYEAVTFITAGGIGNLIFKILAGLVVDRGWLKLRLALLISILISGFTQFTLPWLNSYWLIMANALIFNGFVGAEASLTDIYTRELLGAEDLVSTFSWMDLVTAIIQIACGFFPGWIFDQTGSYDKAFVIFGFISLLPLGSLFMEKLRIQ</sequence>
<name>A0A8B7YYY9_ACAPL</name>
<evidence type="ECO:0000259" key="3">
    <source>
        <dbReference type="PROSITE" id="PS50850"/>
    </source>
</evidence>
<evidence type="ECO:0000313" key="5">
    <source>
        <dbReference type="RefSeq" id="XP_022098564.1"/>
    </source>
</evidence>
<dbReference type="PROSITE" id="PS50850">
    <property type="entry name" value="MFS"/>
    <property type="match status" value="1"/>
</dbReference>
<dbReference type="InterPro" id="IPR050327">
    <property type="entry name" value="Proton-linked_MCT"/>
</dbReference>
<dbReference type="GO" id="GO:0016020">
    <property type="term" value="C:membrane"/>
    <property type="evidence" value="ECO:0007669"/>
    <property type="project" value="UniProtKB-SubCell"/>
</dbReference>